<feature type="compositionally biased region" description="Basic and acidic residues" evidence="3">
    <location>
        <begin position="389"/>
        <end position="410"/>
    </location>
</feature>
<accession>A0A448YWA2</accession>
<dbReference type="PANTHER" id="PTHR15380">
    <property type="entry name" value="CEROID-LIPOFUSCINOSIS, NEURONAL 5"/>
    <property type="match status" value="1"/>
</dbReference>
<feature type="compositionally biased region" description="Polar residues" evidence="3">
    <location>
        <begin position="290"/>
        <end position="304"/>
    </location>
</feature>
<dbReference type="AlphaFoldDB" id="A0A448YWA2"/>
<gene>
    <name evidence="5" type="ORF">PSNMU_V1.4_AUG-EV-PASAV3_0007560</name>
</gene>
<feature type="transmembrane region" description="Helical" evidence="4">
    <location>
        <begin position="597"/>
        <end position="615"/>
    </location>
</feature>
<feature type="compositionally biased region" description="Polar residues" evidence="3">
    <location>
        <begin position="792"/>
        <end position="808"/>
    </location>
</feature>
<feature type="compositionally biased region" description="Basic and acidic residues" evidence="3">
    <location>
        <begin position="325"/>
        <end position="348"/>
    </location>
</feature>
<feature type="region of interest" description="Disordered" evidence="3">
    <location>
        <begin position="1"/>
        <end position="48"/>
    </location>
</feature>
<name>A0A448YWA2_9STRA</name>
<feature type="compositionally biased region" description="Basic and acidic residues" evidence="3">
    <location>
        <begin position="683"/>
        <end position="699"/>
    </location>
</feature>
<evidence type="ECO:0000256" key="2">
    <source>
        <dbReference type="ARBA" id="ARBA00023180"/>
    </source>
</evidence>
<evidence type="ECO:0000256" key="3">
    <source>
        <dbReference type="SAM" id="MobiDB-lite"/>
    </source>
</evidence>
<protein>
    <submittedName>
        <fullName evidence="5">Uncharacterized protein</fullName>
    </submittedName>
</protein>
<feature type="region of interest" description="Disordered" evidence="3">
    <location>
        <begin position="679"/>
        <end position="708"/>
    </location>
</feature>
<dbReference type="Proteomes" id="UP000291116">
    <property type="component" value="Unassembled WGS sequence"/>
</dbReference>
<reference evidence="5 6" key="1">
    <citation type="submission" date="2019-01" db="EMBL/GenBank/DDBJ databases">
        <authorList>
            <person name="Ferrante I. M."/>
        </authorList>
    </citation>
    <scope>NUCLEOTIDE SEQUENCE [LARGE SCALE GENOMIC DNA]</scope>
    <source>
        <strain evidence="5 6">B856</strain>
    </source>
</reference>
<evidence type="ECO:0000313" key="6">
    <source>
        <dbReference type="Proteomes" id="UP000291116"/>
    </source>
</evidence>
<keyword evidence="6" id="KW-1185">Reference proteome</keyword>
<evidence type="ECO:0000256" key="4">
    <source>
        <dbReference type="SAM" id="Phobius"/>
    </source>
</evidence>
<feature type="region of interest" description="Disordered" evidence="3">
    <location>
        <begin position="290"/>
        <end position="445"/>
    </location>
</feature>
<feature type="compositionally biased region" description="Low complexity" evidence="3">
    <location>
        <begin position="315"/>
        <end position="324"/>
    </location>
</feature>
<dbReference type="GO" id="GO:0007040">
    <property type="term" value="P:lysosome organization"/>
    <property type="evidence" value="ECO:0007669"/>
    <property type="project" value="TreeGrafter"/>
</dbReference>
<dbReference type="GO" id="GO:0016798">
    <property type="term" value="F:hydrolase activity, acting on glycosyl bonds"/>
    <property type="evidence" value="ECO:0007669"/>
    <property type="project" value="TreeGrafter"/>
</dbReference>
<sequence length="824" mass="90008">MPDAFPRSLRAASKRDRHGEQRSRDSSQTSSLVTAPSRSNGMISPPLETPRVLTRSAITGLTHGLDASDVLECYSLVRSAPLHGVANSTITVQKMTIGIRFRPTAADLKNPYNTKTPMELTLEYGPARLGPLLSDEAMPTVQGNDKSSSYLVWDNIGKVYFTQKIDAGNYINSNYMASMTGAVLNKLLHEAVGYTEKRKIYQPFSVYSDKGKRLMRSSSSMDFAWYVWSHLARLGVEIEPILSPSMYEARLYAKSANKVFPDPASTRAAASFYEHLYGCLESIASRSVWSSGKSSQLPGDNVESNGVEKARDKPSSSSGANNSDGARRGNRRLEDRNDGPDWETREDGNGDYDDDDGDTIDHDDDVDVTALDTDEEGYDDNGDDNGEIENEKDLQDDDVRISSSYDEARESGTTSTQEVPKRLPSNELPNRNDPTPGPSETTYPTALPTEGIHDVEKAQNAAMDAQKAADEAMIAAQTEGETKAADAAQAAADAALVAADATSSAAAQAAMDNLLSGDGALMSSIVSTCFSNPTYGISSTDSNGTATTEFYLFRDPSTYYKLELVSPYLEIAKLDRTIPNAATLLSGMSAGGDALDWTLALSILFIMFLMVLLICQQMGKHYIEAIFRCQRWFFNPRKYDYEGSTISGVQSGSHFFFGKRGIPISMGGRRSPYAEDIVATDGEPYRDNAGDEMDNDKRLTMSPEMPRKLHRNPSMELEMTGFSSPQHEHHPLTPRNISSKQSWRLDHSNSDHSSTGSSEEGFEKIPTRLLRNPDLVEMPSLKSKSKVAIPVGSSSNGKNNQHASNANATAYRASPSFEEGIASI</sequence>
<dbReference type="EMBL" id="CAACVS010000017">
    <property type="protein sequence ID" value="VEU34064.1"/>
    <property type="molecule type" value="Genomic_DNA"/>
</dbReference>
<evidence type="ECO:0000313" key="5">
    <source>
        <dbReference type="EMBL" id="VEU34064.1"/>
    </source>
</evidence>
<feature type="region of interest" description="Disordered" evidence="3">
    <location>
        <begin position="742"/>
        <end position="824"/>
    </location>
</feature>
<keyword evidence="4" id="KW-0472">Membrane</keyword>
<organism evidence="5 6">
    <name type="scientific">Pseudo-nitzschia multistriata</name>
    <dbReference type="NCBI Taxonomy" id="183589"/>
    <lineage>
        <taxon>Eukaryota</taxon>
        <taxon>Sar</taxon>
        <taxon>Stramenopiles</taxon>
        <taxon>Ochrophyta</taxon>
        <taxon>Bacillariophyta</taxon>
        <taxon>Bacillariophyceae</taxon>
        <taxon>Bacillariophycidae</taxon>
        <taxon>Bacillariales</taxon>
        <taxon>Bacillariaceae</taxon>
        <taxon>Pseudo-nitzschia</taxon>
    </lineage>
</organism>
<evidence type="ECO:0000256" key="1">
    <source>
        <dbReference type="ARBA" id="ARBA00007028"/>
    </source>
</evidence>
<dbReference type="PANTHER" id="PTHR15380:SF2">
    <property type="entry name" value="CEROID-LIPOFUSCINOSIS NEURONAL PROTEIN 5"/>
    <property type="match status" value="1"/>
</dbReference>
<keyword evidence="2" id="KW-0325">Glycoprotein</keyword>
<dbReference type="GO" id="GO:0005765">
    <property type="term" value="C:lysosomal membrane"/>
    <property type="evidence" value="ECO:0007669"/>
    <property type="project" value="TreeGrafter"/>
</dbReference>
<proteinExistence type="inferred from homology"/>
<keyword evidence="4" id="KW-0812">Transmembrane</keyword>
<comment type="similarity">
    <text evidence="1">Belongs to the CLN5 family.</text>
</comment>
<keyword evidence="4" id="KW-1133">Transmembrane helix</keyword>
<feature type="compositionally biased region" description="Polar residues" evidence="3">
    <location>
        <begin position="26"/>
        <end position="42"/>
    </location>
</feature>
<feature type="compositionally biased region" description="Polar residues" evidence="3">
    <location>
        <begin position="427"/>
        <end position="444"/>
    </location>
</feature>
<feature type="compositionally biased region" description="Basic and acidic residues" evidence="3">
    <location>
        <begin position="13"/>
        <end position="25"/>
    </location>
</feature>
<dbReference type="OrthoDB" id="46848at2759"/>
<feature type="compositionally biased region" description="Acidic residues" evidence="3">
    <location>
        <begin position="349"/>
        <end position="388"/>
    </location>
</feature>
<dbReference type="InterPro" id="IPR026138">
    <property type="entry name" value="CLN5"/>
</dbReference>